<evidence type="ECO:0000256" key="13">
    <source>
        <dbReference type="ARBA" id="ARBA00023268"/>
    </source>
</evidence>
<keyword evidence="5" id="KW-0276">Fatty acid metabolism</keyword>
<dbReference type="SUPFAM" id="SSF51735">
    <property type="entry name" value="NAD(P)-binding Rossmann-fold domains"/>
    <property type="match status" value="1"/>
</dbReference>
<keyword evidence="8" id="KW-0520">NAD</keyword>
<dbReference type="Gene3D" id="3.40.50.720">
    <property type="entry name" value="NAD(P)-binding Rossmann-like Domain"/>
    <property type="match status" value="1"/>
</dbReference>
<dbReference type="InterPro" id="IPR008927">
    <property type="entry name" value="6-PGluconate_DH-like_C_sf"/>
</dbReference>
<keyword evidence="12" id="KW-0456">Lyase</keyword>
<dbReference type="PANTHER" id="PTHR23309">
    <property type="entry name" value="3-HYDROXYACYL-COA DEHYROGENASE"/>
    <property type="match status" value="1"/>
</dbReference>
<dbReference type="Gene3D" id="1.10.1040.50">
    <property type="match status" value="1"/>
</dbReference>
<dbReference type="UniPathway" id="UPA00659"/>
<dbReference type="FunFam" id="1.10.1040.50:FF:000006">
    <property type="entry name" value="Peroxisomal bifunctional enzyme"/>
    <property type="match status" value="1"/>
</dbReference>
<keyword evidence="10" id="KW-0576">Peroxisome</keyword>
<dbReference type="Pfam" id="PF00378">
    <property type="entry name" value="ECH_1"/>
    <property type="match status" value="1"/>
</dbReference>
<accession>A0YHH8</accession>
<dbReference type="eggNOG" id="COG1250">
    <property type="taxonomic scope" value="Bacteria"/>
</dbReference>
<evidence type="ECO:0000256" key="5">
    <source>
        <dbReference type="ARBA" id="ARBA00022832"/>
    </source>
</evidence>
<keyword evidence="13" id="KW-0511">Multifunctional enzyme</keyword>
<evidence type="ECO:0000256" key="4">
    <source>
        <dbReference type="ARBA" id="ARBA00011245"/>
    </source>
</evidence>
<name>A0YHH8_9GAMM</name>
<comment type="pathway">
    <text evidence="2">Lipid metabolism; fatty acid beta-oxidation.</text>
</comment>
<evidence type="ECO:0000259" key="17">
    <source>
        <dbReference type="Pfam" id="PF02737"/>
    </source>
</evidence>
<reference evidence="18 19" key="1">
    <citation type="journal article" date="2010" name="J. Bacteriol.">
        <title>Genome sequence of the oligotrophic marine Gammaproteobacterium HTCC2143, isolated from the Oregon Coast.</title>
        <authorList>
            <person name="Oh H.M."/>
            <person name="Kang I."/>
            <person name="Ferriera S."/>
            <person name="Giovannoni S.J."/>
            <person name="Cho J.C."/>
        </authorList>
    </citation>
    <scope>NUCLEOTIDE SEQUENCE [LARGE SCALE GENOMIC DNA]</scope>
    <source>
        <strain evidence="18 19">HTCC2143</strain>
    </source>
</reference>
<evidence type="ECO:0000256" key="12">
    <source>
        <dbReference type="ARBA" id="ARBA00023239"/>
    </source>
</evidence>
<dbReference type="PROSITE" id="PS00166">
    <property type="entry name" value="ENOYL_COA_HYDRATASE"/>
    <property type="match status" value="1"/>
</dbReference>
<dbReference type="SUPFAM" id="SSF52096">
    <property type="entry name" value="ClpP/crotonase"/>
    <property type="match status" value="1"/>
</dbReference>
<evidence type="ECO:0000259" key="16">
    <source>
        <dbReference type="Pfam" id="PF00725"/>
    </source>
</evidence>
<comment type="similarity">
    <text evidence="15">Belongs to the enoyl-CoA hydratase/isomerase family.</text>
</comment>
<proteinExistence type="inferred from homology"/>
<dbReference type="GO" id="GO:0003857">
    <property type="term" value="F:(3S)-3-hydroxyacyl-CoA dehydrogenase (NAD+) activity"/>
    <property type="evidence" value="ECO:0007669"/>
    <property type="project" value="UniProtKB-EC"/>
</dbReference>
<dbReference type="SUPFAM" id="SSF48179">
    <property type="entry name" value="6-phosphogluconate dehydrogenase C-terminal domain-like"/>
    <property type="match status" value="2"/>
</dbReference>
<keyword evidence="9" id="KW-0443">Lipid metabolism</keyword>
<dbReference type="Pfam" id="PF02737">
    <property type="entry name" value="3HCDH_N"/>
    <property type="match status" value="1"/>
</dbReference>
<keyword evidence="6" id="KW-0442">Lipid degradation</keyword>
<keyword evidence="19" id="KW-1185">Reference proteome</keyword>
<evidence type="ECO:0000256" key="10">
    <source>
        <dbReference type="ARBA" id="ARBA00023140"/>
    </source>
</evidence>
<dbReference type="Pfam" id="PF00725">
    <property type="entry name" value="3HCDH"/>
    <property type="match status" value="2"/>
</dbReference>
<feature type="domain" description="3-hydroxyacyl-CoA dehydrogenase C-terminal" evidence="16">
    <location>
        <begin position="604"/>
        <end position="689"/>
    </location>
</feature>
<evidence type="ECO:0000256" key="8">
    <source>
        <dbReference type="ARBA" id="ARBA00023027"/>
    </source>
</evidence>
<evidence type="ECO:0000256" key="1">
    <source>
        <dbReference type="ARBA" id="ARBA00004275"/>
    </source>
</evidence>
<evidence type="ECO:0000256" key="11">
    <source>
        <dbReference type="ARBA" id="ARBA00023235"/>
    </source>
</evidence>
<comment type="caution">
    <text evidence="18">The sequence shown here is derived from an EMBL/GenBank/DDBJ whole genome shotgun (WGS) entry which is preliminary data.</text>
</comment>
<dbReference type="GO" id="GO:0004300">
    <property type="term" value="F:enoyl-CoA hydratase activity"/>
    <property type="evidence" value="ECO:0007669"/>
    <property type="project" value="UniProtKB-ARBA"/>
</dbReference>
<comment type="subunit">
    <text evidence="4">Monomer.</text>
</comment>
<dbReference type="GO" id="GO:0016853">
    <property type="term" value="F:isomerase activity"/>
    <property type="evidence" value="ECO:0007669"/>
    <property type="project" value="UniProtKB-KW"/>
</dbReference>
<dbReference type="STRING" id="247633.GP2143_12256"/>
<comment type="similarity">
    <text evidence="3">In the N-terminal section; belongs to the enoyl-CoA hydratase/isomerase family.</text>
</comment>
<dbReference type="InterPro" id="IPR001753">
    <property type="entry name" value="Enoyl-CoA_hydra/iso"/>
</dbReference>
<dbReference type="AlphaFoldDB" id="A0YHH8"/>
<keyword evidence="11" id="KW-0413">Isomerase</keyword>
<dbReference type="OrthoDB" id="5389341at2"/>
<dbReference type="GO" id="GO:0006635">
    <property type="term" value="P:fatty acid beta-oxidation"/>
    <property type="evidence" value="ECO:0007669"/>
    <property type="project" value="UniProtKB-UniPathway"/>
</dbReference>
<evidence type="ECO:0000256" key="14">
    <source>
        <dbReference type="ARBA" id="ARBA00049556"/>
    </source>
</evidence>
<dbReference type="InterPro" id="IPR006108">
    <property type="entry name" value="3HC_DH_C"/>
</dbReference>
<comment type="subcellular location">
    <subcellularLocation>
        <location evidence="1">Peroxisome</location>
    </subcellularLocation>
</comment>
<evidence type="ECO:0000256" key="15">
    <source>
        <dbReference type="RuleBase" id="RU003707"/>
    </source>
</evidence>
<gene>
    <name evidence="18" type="ORF">GP2143_12256</name>
</gene>
<evidence type="ECO:0000256" key="6">
    <source>
        <dbReference type="ARBA" id="ARBA00022963"/>
    </source>
</evidence>
<evidence type="ECO:0000256" key="9">
    <source>
        <dbReference type="ARBA" id="ARBA00023098"/>
    </source>
</evidence>
<sequence>MAVVSYEIKSGVGIIRLNNPPVNALSQVLREGIQNAVVAAQGDESQVLLIVCEGRTFVAGADITEFGKPAKAPSLPSILDSIENSVKPVIAAIHGTALGGGFEIALAAHYRCALASAKVGLPEVKLGIIPGAGGTQRTPRIIGVDAALDMITSGNPVAAAKAHSMGLVDHIINGDLLEGAMSYAERLIADNAPCKRVSDMTIDPATATDALFDSWRKKMAKKSRGQLAPQKIIDAVQIAVTSSVPEGMVKERELFTECVQSTQSSAMRHIFFAERAAAKVNDLAKDTVDRTISKVGILGGGTMGGGIAMNFANVGIPVVMIEINDDALARGLDIVRKNYSITVSKGKLSEEQMKDCLSLISGSTNYDDLGDVDLVIEAVFEDLDVKKEVFAKLDKACKQGAILATNTSYQDVDKIAAATTRPDDVIGMHFFSPANVMKLLEVVRGEKTAGDVISTTMKLAKKINKIPVLSGVCYGFIGNRMLRCSVRENQLCMMEGASPEQVDAVMQGWGMAMGPLAVGDLAGLDVSYKARQALTEEQKGDPKSYCIVDAMVEMGRLGQKSGAGYYRYDPDTRARSSDPEVMAVIERLSAEHAIERREISDDEILNRITCAWINEGAYILQEGIAQRSSDIDVVYVNGYGFPIYRGGPMHYADTIGVKKVYDMICEFQRQHGDVWKPSALLEQLAAENKTFSQWSDEQT</sequence>
<comment type="catalytic activity">
    <reaction evidence="14">
        <text>a (3S)-3-hydroxyacyl-CoA + NAD(+) = a 3-oxoacyl-CoA + NADH + H(+)</text>
        <dbReference type="Rhea" id="RHEA:22432"/>
        <dbReference type="ChEBI" id="CHEBI:15378"/>
        <dbReference type="ChEBI" id="CHEBI:57318"/>
        <dbReference type="ChEBI" id="CHEBI:57540"/>
        <dbReference type="ChEBI" id="CHEBI:57945"/>
        <dbReference type="ChEBI" id="CHEBI:90726"/>
        <dbReference type="EC" id="1.1.1.35"/>
    </reaction>
</comment>
<dbReference type="Proteomes" id="UP000004931">
    <property type="component" value="Unassembled WGS sequence"/>
</dbReference>
<dbReference type="InterPro" id="IPR018376">
    <property type="entry name" value="Enoyl-CoA_hyd/isom_CS"/>
</dbReference>
<dbReference type="GO" id="GO:0070403">
    <property type="term" value="F:NAD+ binding"/>
    <property type="evidence" value="ECO:0007669"/>
    <property type="project" value="InterPro"/>
</dbReference>
<dbReference type="InterPro" id="IPR036291">
    <property type="entry name" value="NAD(P)-bd_dom_sf"/>
</dbReference>
<dbReference type="FunFam" id="3.40.50.720:FF:000009">
    <property type="entry name" value="Fatty oxidation complex, alpha subunit"/>
    <property type="match status" value="1"/>
</dbReference>
<evidence type="ECO:0000256" key="2">
    <source>
        <dbReference type="ARBA" id="ARBA00005005"/>
    </source>
</evidence>
<dbReference type="EMBL" id="AAVT01000017">
    <property type="protein sequence ID" value="EAW29709.1"/>
    <property type="molecule type" value="Genomic_DNA"/>
</dbReference>
<dbReference type="InterPro" id="IPR029045">
    <property type="entry name" value="ClpP/crotonase-like_dom_sf"/>
</dbReference>
<evidence type="ECO:0000313" key="19">
    <source>
        <dbReference type="Proteomes" id="UP000004931"/>
    </source>
</evidence>
<dbReference type="eggNOG" id="COG1024">
    <property type="taxonomic scope" value="Bacteria"/>
</dbReference>
<feature type="domain" description="3-hydroxyacyl-CoA dehydrogenase C-terminal" evidence="16">
    <location>
        <begin position="475"/>
        <end position="568"/>
    </location>
</feature>
<evidence type="ECO:0000256" key="3">
    <source>
        <dbReference type="ARBA" id="ARBA00008750"/>
    </source>
</evidence>
<evidence type="ECO:0000313" key="18">
    <source>
        <dbReference type="EMBL" id="EAW29709.1"/>
    </source>
</evidence>
<dbReference type="InterPro" id="IPR006176">
    <property type="entry name" value="3-OHacyl-CoA_DH_NAD-bd"/>
</dbReference>
<organism evidence="18 19">
    <name type="scientific">marine gamma proteobacterium HTCC2143</name>
    <dbReference type="NCBI Taxonomy" id="247633"/>
    <lineage>
        <taxon>Bacteria</taxon>
        <taxon>Pseudomonadati</taxon>
        <taxon>Pseudomonadota</taxon>
        <taxon>Gammaproteobacteria</taxon>
        <taxon>Cellvibrionales</taxon>
        <taxon>Spongiibacteraceae</taxon>
        <taxon>BD1-7 clade</taxon>
    </lineage>
</organism>
<keyword evidence="7" id="KW-0560">Oxidoreductase</keyword>
<protein>
    <submittedName>
        <fullName evidence="18">Fatty oxidation complex, alpha subunit</fullName>
    </submittedName>
</protein>
<dbReference type="CDD" id="cd06558">
    <property type="entry name" value="crotonase-like"/>
    <property type="match status" value="1"/>
</dbReference>
<dbReference type="Gene3D" id="3.90.226.10">
    <property type="entry name" value="2-enoyl-CoA Hydratase, Chain A, domain 1"/>
    <property type="match status" value="1"/>
</dbReference>
<dbReference type="PANTHER" id="PTHR23309:SF49">
    <property type="entry name" value="PEROXISOMAL BIFUNCTIONAL ENZYME"/>
    <property type="match status" value="1"/>
</dbReference>
<evidence type="ECO:0000256" key="7">
    <source>
        <dbReference type="ARBA" id="ARBA00023002"/>
    </source>
</evidence>
<feature type="domain" description="3-hydroxyacyl-CoA dehydrogenase NAD binding" evidence="17">
    <location>
        <begin position="294"/>
        <end position="469"/>
    </location>
</feature>